<proteinExistence type="predicted"/>
<dbReference type="InterPro" id="IPR029052">
    <property type="entry name" value="Metallo-depent_PP-like"/>
</dbReference>
<dbReference type="AlphaFoldDB" id="A0A381NVH8"/>
<reference evidence="3" key="1">
    <citation type="submission" date="2018-05" db="EMBL/GenBank/DDBJ databases">
        <authorList>
            <person name="Lanie J.A."/>
            <person name="Ng W.-L."/>
            <person name="Kazmierczak K.M."/>
            <person name="Andrzejewski T.M."/>
            <person name="Davidsen T.M."/>
            <person name="Wayne K.J."/>
            <person name="Tettelin H."/>
            <person name="Glass J.I."/>
            <person name="Rusch D."/>
            <person name="Podicherti R."/>
            <person name="Tsui H.-C.T."/>
            <person name="Winkler M.E."/>
        </authorList>
    </citation>
    <scope>NUCLEOTIDE SEQUENCE</scope>
</reference>
<evidence type="ECO:0000256" key="1">
    <source>
        <dbReference type="ARBA" id="ARBA00022801"/>
    </source>
</evidence>
<organism evidence="3">
    <name type="scientific">marine metagenome</name>
    <dbReference type="NCBI Taxonomy" id="408172"/>
    <lineage>
        <taxon>unclassified sequences</taxon>
        <taxon>metagenomes</taxon>
        <taxon>ecological metagenomes</taxon>
    </lineage>
</organism>
<dbReference type="GO" id="GO:0016787">
    <property type="term" value="F:hydrolase activity"/>
    <property type="evidence" value="ECO:0007669"/>
    <property type="project" value="UniProtKB-KW"/>
</dbReference>
<dbReference type="EMBL" id="UINC01000631">
    <property type="protein sequence ID" value="SUZ58611.1"/>
    <property type="molecule type" value="Genomic_DNA"/>
</dbReference>
<keyword evidence="1" id="KW-0378">Hydrolase</keyword>
<gene>
    <name evidence="3" type="ORF">METZ01_LOCUS11465</name>
</gene>
<protein>
    <recommendedName>
        <fullName evidence="2">Calcineurin-like phosphoesterase domain-containing protein</fullName>
    </recommendedName>
</protein>
<sequence>MRAFSFLHCADLHLGATIKTLTGLPTEFEPRLINAPIAALDRIVTTAIEKKVAGVIMAGDVFDNTHPSVSTEYQLRDRLQKLGAAGIPTLIVAGNHDPLDNTVSNIEYPESVHFFGTKVDVIPLMRDDEILAHVYGVSYGTSKETKNLATEFPSKPKGPFSIAVLHTNVSGQTGHDSYAPCELTDLVEREFDYWALGHVHTRKTLREKGPVVHYPGNVQGLHRNEEGPRGVTLVEVTSDGSVEISPVWTDTIRWYRRENSIDDLKSVGDVMDMFAEISDEISEDSPDRLHIVSWKLNGSGPVHAELRNPVAHADLVEVLRKKHAPEPHDGAVWLRQLNDETSPARDIDQLRKQQDLLGNLLRLAEEARHNPGTRVSAAIDNDLDSSSPNQVSAAIEMELEELMGSPDLYKALGEDPWSAIDWNRVLARSEVRSINELLDKDVDP</sequence>
<dbReference type="InterPro" id="IPR014576">
    <property type="entry name" value="Pesterase_YhaO"/>
</dbReference>
<dbReference type="InterPro" id="IPR050535">
    <property type="entry name" value="DNA_Repair-Maintenance_Comp"/>
</dbReference>
<name>A0A381NVH8_9ZZZZ</name>
<dbReference type="CDD" id="cd00840">
    <property type="entry name" value="MPP_Mre11_N"/>
    <property type="match status" value="1"/>
</dbReference>
<dbReference type="SUPFAM" id="SSF56300">
    <property type="entry name" value="Metallo-dependent phosphatases"/>
    <property type="match status" value="1"/>
</dbReference>
<dbReference type="PIRSF" id="PIRSF033091">
    <property type="entry name" value="Pesterase_YhaO"/>
    <property type="match status" value="1"/>
</dbReference>
<dbReference type="InterPro" id="IPR041796">
    <property type="entry name" value="Mre11_N"/>
</dbReference>
<dbReference type="Pfam" id="PF00149">
    <property type="entry name" value="Metallophos"/>
    <property type="match status" value="1"/>
</dbReference>
<evidence type="ECO:0000313" key="3">
    <source>
        <dbReference type="EMBL" id="SUZ58611.1"/>
    </source>
</evidence>
<feature type="domain" description="Calcineurin-like phosphoesterase" evidence="2">
    <location>
        <begin position="5"/>
        <end position="201"/>
    </location>
</feature>
<dbReference type="Gene3D" id="3.60.21.10">
    <property type="match status" value="1"/>
</dbReference>
<dbReference type="PANTHER" id="PTHR30337">
    <property type="entry name" value="COMPONENT OF ATP-DEPENDENT DSDNA EXONUCLEASE"/>
    <property type="match status" value="1"/>
</dbReference>
<dbReference type="InterPro" id="IPR004843">
    <property type="entry name" value="Calcineurin-like_PHP"/>
</dbReference>
<dbReference type="PANTHER" id="PTHR30337:SF7">
    <property type="entry name" value="PHOSPHOESTERASE"/>
    <property type="match status" value="1"/>
</dbReference>
<evidence type="ECO:0000259" key="2">
    <source>
        <dbReference type="Pfam" id="PF00149"/>
    </source>
</evidence>
<accession>A0A381NVH8</accession>